<dbReference type="Proteomes" id="UP000736335">
    <property type="component" value="Unassembled WGS sequence"/>
</dbReference>
<gene>
    <name evidence="10" type="ORF">BJ322DRAFT_697359</name>
</gene>
<keyword evidence="3 5" id="KW-0808">Transferase</keyword>
<evidence type="ECO:0000256" key="6">
    <source>
        <dbReference type="PIRSR" id="PIRSR016262-1"/>
    </source>
</evidence>
<feature type="active site" description="Acyl-thioester intermediate" evidence="6">
    <location>
        <position position="184"/>
    </location>
</feature>
<dbReference type="OrthoDB" id="19908at2759"/>
<proteinExistence type="inferred from homology"/>
<evidence type="ECO:0000256" key="1">
    <source>
        <dbReference type="ARBA" id="ARBA00004821"/>
    </source>
</evidence>
<evidence type="ECO:0000256" key="8">
    <source>
        <dbReference type="PIRSR" id="PIRSR016262-3"/>
    </source>
</evidence>
<dbReference type="NCBIfam" id="TIGR00214">
    <property type="entry name" value="lipB"/>
    <property type="match status" value="1"/>
</dbReference>
<dbReference type="PANTHER" id="PTHR10993">
    <property type="entry name" value="OCTANOYLTRANSFERASE"/>
    <property type="match status" value="1"/>
</dbReference>
<keyword evidence="4 5" id="KW-0012">Acyltransferase</keyword>
<dbReference type="EMBL" id="WIUZ02000005">
    <property type="protein sequence ID" value="KAF9787036.1"/>
    <property type="molecule type" value="Genomic_DNA"/>
</dbReference>
<comment type="function">
    <text evidence="5">Catalyzes the transfer of endogenously produced octanoic acid from octanoyl-acyl-carrier-protein onto the lipoyl domains of lipoate-dependent enzymes. Lipoyl-ACP can also act as a substrate although octanoyl-ACP is likely to be the physiological substrate.</text>
</comment>
<accession>A0A9P6L8R8</accession>
<evidence type="ECO:0000256" key="7">
    <source>
        <dbReference type="PIRSR" id="PIRSR016262-2"/>
    </source>
</evidence>
<comment type="pathway">
    <text evidence="1 5">Protein modification; protein lipoylation via endogenous pathway; protein N(6)-(lipoyl)lysine from octanoyl-[acyl-carrier-protein]: step 1/2.</text>
</comment>
<dbReference type="CDD" id="cd16444">
    <property type="entry name" value="LipB"/>
    <property type="match status" value="1"/>
</dbReference>
<evidence type="ECO:0000256" key="2">
    <source>
        <dbReference type="ARBA" id="ARBA00007907"/>
    </source>
</evidence>
<evidence type="ECO:0000313" key="10">
    <source>
        <dbReference type="EMBL" id="KAF9787036.1"/>
    </source>
</evidence>
<evidence type="ECO:0000256" key="4">
    <source>
        <dbReference type="ARBA" id="ARBA00023315"/>
    </source>
</evidence>
<dbReference type="EC" id="2.3.1.181" evidence="5"/>
<dbReference type="GO" id="GO:0033819">
    <property type="term" value="F:lipoyl(octanoyl) transferase activity"/>
    <property type="evidence" value="ECO:0007669"/>
    <property type="project" value="UniProtKB-EC"/>
</dbReference>
<dbReference type="Gene3D" id="3.30.930.10">
    <property type="entry name" value="Bira Bifunctional Protein, Domain 2"/>
    <property type="match status" value="1"/>
</dbReference>
<evidence type="ECO:0000256" key="3">
    <source>
        <dbReference type="ARBA" id="ARBA00022679"/>
    </source>
</evidence>
<feature type="domain" description="BPL/LPL catalytic" evidence="9">
    <location>
        <begin position="37"/>
        <end position="223"/>
    </location>
</feature>
<dbReference type="AlphaFoldDB" id="A0A9P6L8R8"/>
<dbReference type="InterPro" id="IPR004143">
    <property type="entry name" value="BPL_LPL_catalytic"/>
</dbReference>
<name>A0A9P6L8R8_9AGAM</name>
<dbReference type="InterPro" id="IPR045864">
    <property type="entry name" value="aa-tRNA-synth_II/BPL/LPL"/>
</dbReference>
<feature type="binding site" evidence="7">
    <location>
        <begin position="82"/>
        <end position="89"/>
    </location>
    <ligand>
        <name>substrate</name>
    </ligand>
</feature>
<dbReference type="PROSITE" id="PS51733">
    <property type="entry name" value="BPL_LPL_CATALYTIC"/>
    <property type="match status" value="1"/>
</dbReference>
<feature type="binding site" evidence="7">
    <location>
        <begin position="152"/>
        <end position="154"/>
    </location>
    <ligand>
        <name>substrate</name>
    </ligand>
</feature>
<sequence length="260" mass="29069">MSVLFHTFRAPLPYARTLLLQQQIHQIQLSTRRIDPTAHKDILLLLQHRPVYTAGRRQTEEEVALERARLTNLGADFVSTQRGGQITYHGPGQIVGYPLMDLGRYQPAMGIRDYICKMQKTMSTVLKAEYGIESVPSDNTGVFLNETTKIGSIGVQVRHRLTSHGFAFNVTREPLAWFEQIVACGLADVKAECMETAMGEPITVNEVIPPLVETFGRIYGKEMEEMDPEREGEVGELIRELEEEAIAMGGWNKEPLAGGA</sequence>
<feature type="binding site" evidence="7">
    <location>
        <begin position="165"/>
        <end position="167"/>
    </location>
    <ligand>
        <name>substrate</name>
    </ligand>
</feature>
<dbReference type="Pfam" id="PF21948">
    <property type="entry name" value="LplA-B_cat"/>
    <property type="match status" value="1"/>
</dbReference>
<comment type="catalytic activity">
    <reaction evidence="5">
        <text>octanoyl-[ACP] + L-lysyl-[protein] = N(6)-octanoyl-L-lysyl-[protein] + holo-[ACP] + H(+)</text>
        <dbReference type="Rhea" id="RHEA:17665"/>
        <dbReference type="Rhea" id="RHEA-COMP:9636"/>
        <dbReference type="Rhea" id="RHEA-COMP:9685"/>
        <dbReference type="Rhea" id="RHEA-COMP:9752"/>
        <dbReference type="Rhea" id="RHEA-COMP:9928"/>
        <dbReference type="ChEBI" id="CHEBI:15378"/>
        <dbReference type="ChEBI" id="CHEBI:29969"/>
        <dbReference type="ChEBI" id="CHEBI:64479"/>
        <dbReference type="ChEBI" id="CHEBI:78463"/>
        <dbReference type="ChEBI" id="CHEBI:78809"/>
        <dbReference type="EC" id="2.3.1.181"/>
    </reaction>
</comment>
<dbReference type="PIRSF" id="PIRSF016262">
    <property type="entry name" value="LPLase"/>
    <property type="match status" value="1"/>
</dbReference>
<dbReference type="SUPFAM" id="SSF55681">
    <property type="entry name" value="Class II aaRS and biotin synthetases"/>
    <property type="match status" value="1"/>
</dbReference>
<evidence type="ECO:0000259" key="9">
    <source>
        <dbReference type="PROSITE" id="PS51733"/>
    </source>
</evidence>
<comment type="similarity">
    <text evidence="2 5">Belongs to the LipB family.</text>
</comment>
<dbReference type="PROSITE" id="PS01313">
    <property type="entry name" value="LIPB"/>
    <property type="match status" value="1"/>
</dbReference>
<dbReference type="PANTHER" id="PTHR10993:SF7">
    <property type="entry name" value="LIPOYLTRANSFERASE 2, MITOCHONDRIAL-RELATED"/>
    <property type="match status" value="1"/>
</dbReference>
<organism evidence="10 11">
    <name type="scientific">Thelephora terrestris</name>
    <dbReference type="NCBI Taxonomy" id="56493"/>
    <lineage>
        <taxon>Eukaryota</taxon>
        <taxon>Fungi</taxon>
        <taxon>Dikarya</taxon>
        <taxon>Basidiomycota</taxon>
        <taxon>Agaricomycotina</taxon>
        <taxon>Agaricomycetes</taxon>
        <taxon>Thelephorales</taxon>
        <taxon>Thelephoraceae</taxon>
        <taxon>Thelephora</taxon>
    </lineage>
</organism>
<dbReference type="InterPro" id="IPR020605">
    <property type="entry name" value="Octanoyltransferase_CS"/>
</dbReference>
<dbReference type="InterPro" id="IPR000544">
    <property type="entry name" value="Octanoyltransferase"/>
</dbReference>
<keyword evidence="11" id="KW-1185">Reference proteome</keyword>
<comment type="caution">
    <text evidence="10">The sequence shown here is derived from an EMBL/GenBank/DDBJ whole genome shotgun (WGS) entry which is preliminary data.</text>
</comment>
<protein>
    <recommendedName>
        <fullName evidence="5">Octanoyltransferase</fullName>
        <ecNumber evidence="5">2.3.1.181</ecNumber>
    </recommendedName>
</protein>
<feature type="site" description="Lowers pKa of active site Cys" evidence="8">
    <location>
        <position position="149"/>
    </location>
</feature>
<evidence type="ECO:0000313" key="11">
    <source>
        <dbReference type="Proteomes" id="UP000736335"/>
    </source>
</evidence>
<reference evidence="10" key="1">
    <citation type="journal article" date="2020" name="Nat. Commun.">
        <title>Large-scale genome sequencing of mycorrhizal fungi provides insights into the early evolution of symbiotic traits.</title>
        <authorList>
            <person name="Miyauchi S."/>
            <person name="Kiss E."/>
            <person name="Kuo A."/>
            <person name="Drula E."/>
            <person name="Kohler A."/>
            <person name="Sanchez-Garcia M."/>
            <person name="Morin E."/>
            <person name="Andreopoulos B."/>
            <person name="Barry K.W."/>
            <person name="Bonito G."/>
            <person name="Buee M."/>
            <person name="Carver A."/>
            <person name="Chen C."/>
            <person name="Cichocki N."/>
            <person name="Clum A."/>
            <person name="Culley D."/>
            <person name="Crous P.W."/>
            <person name="Fauchery L."/>
            <person name="Girlanda M."/>
            <person name="Hayes R.D."/>
            <person name="Keri Z."/>
            <person name="LaButti K."/>
            <person name="Lipzen A."/>
            <person name="Lombard V."/>
            <person name="Magnuson J."/>
            <person name="Maillard F."/>
            <person name="Murat C."/>
            <person name="Nolan M."/>
            <person name="Ohm R.A."/>
            <person name="Pangilinan J."/>
            <person name="Pereira M.F."/>
            <person name="Perotto S."/>
            <person name="Peter M."/>
            <person name="Pfister S."/>
            <person name="Riley R."/>
            <person name="Sitrit Y."/>
            <person name="Stielow J.B."/>
            <person name="Szollosi G."/>
            <person name="Zifcakova L."/>
            <person name="Stursova M."/>
            <person name="Spatafora J.W."/>
            <person name="Tedersoo L."/>
            <person name="Vaario L.M."/>
            <person name="Yamada A."/>
            <person name="Yan M."/>
            <person name="Wang P."/>
            <person name="Xu J."/>
            <person name="Bruns T."/>
            <person name="Baldrian P."/>
            <person name="Vilgalys R."/>
            <person name="Dunand C."/>
            <person name="Henrissat B."/>
            <person name="Grigoriev I.V."/>
            <person name="Hibbett D."/>
            <person name="Nagy L.G."/>
            <person name="Martin F.M."/>
        </authorList>
    </citation>
    <scope>NUCLEOTIDE SEQUENCE</scope>
    <source>
        <strain evidence="10">UH-Tt-Lm1</strain>
    </source>
</reference>
<dbReference type="GO" id="GO:0009249">
    <property type="term" value="P:protein lipoylation"/>
    <property type="evidence" value="ECO:0007669"/>
    <property type="project" value="InterPro"/>
</dbReference>
<evidence type="ECO:0000256" key="5">
    <source>
        <dbReference type="PIRNR" id="PIRNR016262"/>
    </source>
</evidence>
<reference evidence="10" key="2">
    <citation type="submission" date="2020-11" db="EMBL/GenBank/DDBJ databases">
        <authorList>
            <consortium name="DOE Joint Genome Institute"/>
            <person name="Kuo A."/>
            <person name="Miyauchi S."/>
            <person name="Kiss E."/>
            <person name="Drula E."/>
            <person name="Kohler A."/>
            <person name="Sanchez-Garcia M."/>
            <person name="Andreopoulos B."/>
            <person name="Barry K.W."/>
            <person name="Bonito G."/>
            <person name="Buee M."/>
            <person name="Carver A."/>
            <person name="Chen C."/>
            <person name="Cichocki N."/>
            <person name="Clum A."/>
            <person name="Culley D."/>
            <person name="Crous P.W."/>
            <person name="Fauchery L."/>
            <person name="Girlanda M."/>
            <person name="Hayes R."/>
            <person name="Keri Z."/>
            <person name="Labutti K."/>
            <person name="Lipzen A."/>
            <person name="Lombard V."/>
            <person name="Magnuson J."/>
            <person name="Maillard F."/>
            <person name="Morin E."/>
            <person name="Murat C."/>
            <person name="Nolan M."/>
            <person name="Ohm R."/>
            <person name="Pangilinan J."/>
            <person name="Pereira M."/>
            <person name="Perotto S."/>
            <person name="Peter M."/>
            <person name="Riley R."/>
            <person name="Sitrit Y."/>
            <person name="Stielow B."/>
            <person name="Szollosi G."/>
            <person name="Zifcakova L."/>
            <person name="Stursova M."/>
            <person name="Spatafora J.W."/>
            <person name="Tedersoo L."/>
            <person name="Vaario L.-M."/>
            <person name="Yamada A."/>
            <person name="Yan M."/>
            <person name="Wang P."/>
            <person name="Xu J."/>
            <person name="Bruns T."/>
            <person name="Baldrian P."/>
            <person name="Vilgalys R."/>
            <person name="Henrissat B."/>
            <person name="Grigoriev I.V."/>
            <person name="Hibbett D."/>
            <person name="Nagy L.G."/>
            <person name="Martin F.M."/>
        </authorList>
    </citation>
    <scope>NUCLEOTIDE SEQUENCE</scope>
    <source>
        <strain evidence="10">UH-Tt-Lm1</strain>
    </source>
</reference>